<sequence>MIRTLLRHVGRILLSLIVLSTCLWACLALWYQFPGPAAVKIGAGVLWAAFGLAAIALAWRRRAARALLSYATGFALLLVWWSTILPSQNRVWADDVSRQLRSHIDGSVVTLDNVRNFEWRSDTDYTQRWETREYDLDRLRTVDVSLSYWSGPAIAHTLVSFGFDDGRFLTFSIEIRKERGEAFSSVGGFFRQFENSLIAADEHDILRVRTNVRGEDVYMYRVSLPRAEMRSLFLAYLGEGAALAREPSFYNTLTANCTTIVYALARRIVPGLPMDWRLLASGYLPDYLFDVGGLAPGYSMEALRAAGRITDRALAADKTPAANFSQAIRQGLPGTTANAGAAQ</sequence>
<evidence type="ECO:0000259" key="2">
    <source>
        <dbReference type="Pfam" id="PF13387"/>
    </source>
</evidence>
<feature type="transmembrane region" description="Helical" evidence="1">
    <location>
        <begin position="37"/>
        <end position="59"/>
    </location>
</feature>
<comment type="caution">
    <text evidence="3">The sequence shown here is derived from an EMBL/GenBank/DDBJ whole genome shotgun (WGS) entry which is preliminary data.</text>
</comment>
<keyword evidence="1" id="KW-0472">Membrane</keyword>
<protein>
    <submittedName>
        <fullName evidence="3">DUF4105 domain-containing protein</fullName>
    </submittedName>
</protein>
<name>A0A3S1A1A0_9BURK</name>
<accession>A0A3S1A1A0</accession>
<dbReference type="Pfam" id="PF13387">
    <property type="entry name" value="Lnb_N"/>
    <property type="match status" value="1"/>
</dbReference>
<keyword evidence="1" id="KW-0812">Transmembrane</keyword>
<feature type="transmembrane region" description="Helical" evidence="1">
    <location>
        <begin position="66"/>
        <end position="84"/>
    </location>
</feature>
<proteinExistence type="predicted"/>
<organism evidence="3 4">
    <name type="scientific">Variovorax guangxiensis</name>
    <dbReference type="NCBI Taxonomy" id="1775474"/>
    <lineage>
        <taxon>Bacteria</taxon>
        <taxon>Pseudomonadati</taxon>
        <taxon>Pseudomonadota</taxon>
        <taxon>Betaproteobacteria</taxon>
        <taxon>Burkholderiales</taxon>
        <taxon>Comamonadaceae</taxon>
        <taxon>Variovorax</taxon>
    </lineage>
</organism>
<dbReference type="OrthoDB" id="274718at2"/>
<dbReference type="InterPro" id="IPR025178">
    <property type="entry name" value="Lnb_N"/>
</dbReference>
<dbReference type="EMBL" id="RXFT01000001">
    <property type="protein sequence ID" value="RUR66210.1"/>
    <property type="molecule type" value="Genomic_DNA"/>
</dbReference>
<evidence type="ECO:0000313" key="3">
    <source>
        <dbReference type="EMBL" id="RUR66210.1"/>
    </source>
</evidence>
<gene>
    <name evidence="3" type="ORF">EJP67_03975</name>
</gene>
<dbReference type="AlphaFoldDB" id="A0A3S1A1A0"/>
<feature type="domain" description="Lnb N-terminal periplasmic" evidence="2">
    <location>
        <begin position="125"/>
        <end position="282"/>
    </location>
</feature>
<feature type="transmembrane region" description="Helical" evidence="1">
    <location>
        <begin position="12"/>
        <end position="31"/>
    </location>
</feature>
<dbReference type="Proteomes" id="UP000281118">
    <property type="component" value="Unassembled WGS sequence"/>
</dbReference>
<evidence type="ECO:0000313" key="4">
    <source>
        <dbReference type="Proteomes" id="UP000281118"/>
    </source>
</evidence>
<dbReference type="RefSeq" id="WP_126019643.1">
    <property type="nucleotide sequence ID" value="NZ_RXFT01000001.1"/>
</dbReference>
<evidence type="ECO:0000256" key="1">
    <source>
        <dbReference type="SAM" id="Phobius"/>
    </source>
</evidence>
<keyword evidence="1" id="KW-1133">Transmembrane helix</keyword>
<reference evidence="3 4" key="1">
    <citation type="submission" date="2018-12" db="EMBL/GenBank/DDBJ databases">
        <title>The genome sequences of Variovorax guangxiensis DSM 27352.</title>
        <authorList>
            <person name="Gao J."/>
            <person name="Sun J."/>
        </authorList>
    </citation>
    <scope>NUCLEOTIDE SEQUENCE [LARGE SCALE GENOMIC DNA]</scope>
    <source>
        <strain evidence="3 4">DSM 27352</strain>
    </source>
</reference>